<keyword evidence="2" id="KW-0804">Transcription</keyword>
<gene>
    <name evidence="5" type="ORF">F511_05897</name>
</gene>
<evidence type="ECO:0000256" key="3">
    <source>
        <dbReference type="PROSITE-ProRule" id="PRU01191"/>
    </source>
</evidence>
<organism evidence="5 6">
    <name type="scientific">Dorcoceras hygrometricum</name>
    <dbReference type="NCBI Taxonomy" id="472368"/>
    <lineage>
        <taxon>Eukaryota</taxon>
        <taxon>Viridiplantae</taxon>
        <taxon>Streptophyta</taxon>
        <taxon>Embryophyta</taxon>
        <taxon>Tracheophyta</taxon>
        <taxon>Spermatophyta</taxon>
        <taxon>Magnoliopsida</taxon>
        <taxon>eudicotyledons</taxon>
        <taxon>Gunneridae</taxon>
        <taxon>Pentapetalae</taxon>
        <taxon>asterids</taxon>
        <taxon>lamiids</taxon>
        <taxon>Lamiales</taxon>
        <taxon>Gesneriaceae</taxon>
        <taxon>Didymocarpoideae</taxon>
        <taxon>Trichosporeae</taxon>
        <taxon>Loxocarpinae</taxon>
        <taxon>Dorcoceras</taxon>
    </lineage>
</organism>
<feature type="region of interest" description="Leucine repeat II (LRII)" evidence="3">
    <location>
        <begin position="338"/>
        <end position="370"/>
    </location>
</feature>
<evidence type="ECO:0000256" key="4">
    <source>
        <dbReference type="SAM" id="MobiDB-lite"/>
    </source>
</evidence>
<keyword evidence="1" id="KW-0805">Transcription regulation</keyword>
<accession>A0A2Z7CVZ8</accession>
<dbReference type="EMBL" id="KQ991907">
    <property type="protein sequence ID" value="KZV51240.1"/>
    <property type="molecule type" value="Genomic_DNA"/>
</dbReference>
<feature type="region of interest" description="Disordered" evidence="4">
    <location>
        <begin position="1"/>
        <end position="23"/>
    </location>
</feature>
<evidence type="ECO:0000313" key="5">
    <source>
        <dbReference type="EMBL" id="KZV51240.1"/>
    </source>
</evidence>
<sequence length="550" mass="61013">MKESWALQASAKSSIVDNQSMEQVKPSRVSTFQVLNDDPTQSKSRGIDVSSPAYTEEFFTLESTPVTGDPISNSSAAVSISSNRSDLSSHCSQSYASDLHHSCDYTCDSSFDSSAVIDNEAKLMHALWMLRNDLLGPESGDSGSFSGVTTHPLSSARYNKILEMAAPMDLKQLLVACAETVSEADSNSSEDRRFAFSAAEVLLDMLGRRVSVYGDPLQRLGAYVLEGLKARLLSSGSIIYKKLNCNEPASSELMSYMHVLYEICPYYKFAYVSANAVIREAMVNESRIHVIDFQIAQGSQWVSFIQSLSSRPGGPPYLRITGVDDLESAHARGGGLELVCQRLGSVAEACGVPFEFHGAGMSGCEVHYENLKVRKGESLAVNFPYILHHMPDESVSTTNHRDRLLRLVKNLSPRIVTLSEQESNTNTSSFFQRFLETLDFYTAIFESIDAVRLRDDRQRISTEEHCVGKDIVNIIACEGIDRLERHELLGKWRLRLTMAGFSPVPLNSSVSNTARDVLRDYSKNYRIAEANGALYLGWKNRALYTSSAWR</sequence>
<evidence type="ECO:0000256" key="2">
    <source>
        <dbReference type="ARBA" id="ARBA00023163"/>
    </source>
</evidence>
<protein>
    <submittedName>
        <fullName evidence="5">Scarecrow-like protein 13-like</fullName>
    </submittedName>
</protein>
<feature type="region of interest" description="SAW" evidence="3">
    <location>
        <begin position="476"/>
        <end position="550"/>
    </location>
</feature>
<dbReference type="AlphaFoldDB" id="A0A2Z7CVZ8"/>
<dbReference type="OrthoDB" id="593669at2759"/>
<dbReference type="InterPro" id="IPR005202">
    <property type="entry name" value="TF_GRAS"/>
</dbReference>
<dbReference type="PANTHER" id="PTHR31636">
    <property type="entry name" value="OSJNBA0084A10.13 PROTEIN-RELATED"/>
    <property type="match status" value="1"/>
</dbReference>
<proteinExistence type="inferred from homology"/>
<keyword evidence="6" id="KW-1185">Reference proteome</keyword>
<feature type="short sequence motif" description="VHIID" evidence="3">
    <location>
        <begin position="288"/>
        <end position="292"/>
    </location>
</feature>
<dbReference type="Proteomes" id="UP000250235">
    <property type="component" value="Unassembled WGS sequence"/>
</dbReference>
<evidence type="ECO:0000256" key="1">
    <source>
        <dbReference type="ARBA" id="ARBA00023015"/>
    </source>
</evidence>
<evidence type="ECO:0000313" key="6">
    <source>
        <dbReference type="Proteomes" id="UP000250235"/>
    </source>
</evidence>
<comment type="similarity">
    <text evidence="3">Belongs to the GRAS family.</text>
</comment>
<dbReference type="Pfam" id="PF03514">
    <property type="entry name" value="GRAS"/>
    <property type="match status" value="1"/>
</dbReference>
<dbReference type="PROSITE" id="PS50985">
    <property type="entry name" value="GRAS"/>
    <property type="match status" value="1"/>
</dbReference>
<feature type="region of interest" description="VHIID" evidence="3">
    <location>
        <begin position="257"/>
        <end position="322"/>
    </location>
</feature>
<name>A0A2Z7CVZ8_9LAMI</name>
<reference evidence="5 6" key="1">
    <citation type="journal article" date="2015" name="Proc. Natl. Acad. Sci. U.S.A.">
        <title>The resurrection genome of Boea hygrometrica: A blueprint for survival of dehydration.</title>
        <authorList>
            <person name="Xiao L."/>
            <person name="Yang G."/>
            <person name="Zhang L."/>
            <person name="Yang X."/>
            <person name="Zhao S."/>
            <person name="Ji Z."/>
            <person name="Zhou Q."/>
            <person name="Hu M."/>
            <person name="Wang Y."/>
            <person name="Chen M."/>
            <person name="Xu Y."/>
            <person name="Jin H."/>
            <person name="Xiao X."/>
            <person name="Hu G."/>
            <person name="Bao F."/>
            <person name="Hu Y."/>
            <person name="Wan P."/>
            <person name="Li L."/>
            <person name="Deng X."/>
            <person name="Kuang T."/>
            <person name="Xiang C."/>
            <person name="Zhu J.K."/>
            <person name="Oliver M.J."/>
            <person name="He Y."/>
        </authorList>
    </citation>
    <scope>NUCLEOTIDE SEQUENCE [LARGE SCALE GENOMIC DNA]</scope>
    <source>
        <strain evidence="6">cv. XS01</strain>
    </source>
</reference>
<feature type="compositionally biased region" description="Polar residues" evidence="4">
    <location>
        <begin position="10"/>
        <end position="23"/>
    </location>
</feature>
<comment type="caution">
    <text evidence="3">Lacks conserved residue(s) required for the propagation of feature annotation.</text>
</comment>